<dbReference type="Proteomes" id="UP001205105">
    <property type="component" value="Unassembled WGS sequence"/>
</dbReference>
<accession>A0AAD5DQG9</accession>
<name>A0AAD5DQG9_9CHLO</name>
<dbReference type="AlphaFoldDB" id="A0AAD5DQG9"/>
<evidence type="ECO:0000256" key="3">
    <source>
        <dbReference type="ARBA" id="ARBA00022692"/>
    </source>
</evidence>
<keyword evidence="3 6" id="KW-0812">Transmembrane</keyword>
<dbReference type="PANTHER" id="PTHR12668:SF53">
    <property type="entry name" value="TMEM14 PROTEIN HOMOLOG YJR085C"/>
    <property type="match status" value="1"/>
</dbReference>
<protein>
    <submittedName>
        <fullName evidence="7">Uncharacterized protein</fullName>
    </submittedName>
</protein>
<comment type="subcellular location">
    <subcellularLocation>
        <location evidence="1">Membrane</location>
    </subcellularLocation>
</comment>
<comment type="similarity">
    <text evidence="2">Belongs to the TMEM14 family.</text>
</comment>
<feature type="transmembrane region" description="Helical" evidence="6">
    <location>
        <begin position="33"/>
        <end position="52"/>
    </location>
</feature>
<sequence length="111" mass="11216">MDRPTGSSHAAFTMAALCGVAGAAGYAKSKRAASLVAGLGIAALYGAGGYQINSGRPDIGHPLALAASVALVGAMAPRYLRTKKAWPAGVMAVAGALNVLYQGRKTQEWLS</sequence>
<keyword evidence="5 6" id="KW-0472">Membrane</keyword>
<evidence type="ECO:0000256" key="1">
    <source>
        <dbReference type="ARBA" id="ARBA00004370"/>
    </source>
</evidence>
<proteinExistence type="inferred from homology"/>
<evidence type="ECO:0000256" key="5">
    <source>
        <dbReference type="ARBA" id="ARBA00023136"/>
    </source>
</evidence>
<keyword evidence="8" id="KW-1185">Reference proteome</keyword>
<evidence type="ECO:0000256" key="6">
    <source>
        <dbReference type="SAM" id="Phobius"/>
    </source>
</evidence>
<organism evidence="7 8">
    <name type="scientific">Chlorella ohadii</name>
    <dbReference type="NCBI Taxonomy" id="2649997"/>
    <lineage>
        <taxon>Eukaryota</taxon>
        <taxon>Viridiplantae</taxon>
        <taxon>Chlorophyta</taxon>
        <taxon>core chlorophytes</taxon>
        <taxon>Trebouxiophyceae</taxon>
        <taxon>Chlorellales</taxon>
        <taxon>Chlorellaceae</taxon>
        <taxon>Chlorella clade</taxon>
        <taxon>Chlorella</taxon>
    </lineage>
</organism>
<evidence type="ECO:0000313" key="7">
    <source>
        <dbReference type="EMBL" id="KAI7840391.1"/>
    </source>
</evidence>
<dbReference type="PANTHER" id="PTHR12668">
    <property type="entry name" value="TRANSMEMBRANE PROTEIN 14, 15"/>
    <property type="match status" value="1"/>
</dbReference>
<dbReference type="GO" id="GO:0016020">
    <property type="term" value="C:membrane"/>
    <property type="evidence" value="ECO:0007669"/>
    <property type="project" value="UniProtKB-SubCell"/>
</dbReference>
<keyword evidence="4 6" id="KW-1133">Transmembrane helix</keyword>
<feature type="transmembrane region" description="Helical" evidence="6">
    <location>
        <begin position="59"/>
        <end position="79"/>
    </location>
</feature>
<gene>
    <name evidence="7" type="ORF">COHA_005892</name>
</gene>
<dbReference type="InterPro" id="IPR044890">
    <property type="entry name" value="TMEM14_sf"/>
</dbReference>
<dbReference type="EMBL" id="JADXDR010000081">
    <property type="protein sequence ID" value="KAI7840391.1"/>
    <property type="molecule type" value="Genomic_DNA"/>
</dbReference>
<dbReference type="Gene3D" id="1.10.10.1740">
    <property type="entry name" value="Transmembrane protein 14-like"/>
    <property type="match status" value="1"/>
</dbReference>
<dbReference type="InterPro" id="IPR005349">
    <property type="entry name" value="TMEM14"/>
</dbReference>
<reference evidence="7" key="1">
    <citation type="submission" date="2020-11" db="EMBL/GenBank/DDBJ databases">
        <title>Chlorella ohadii genome sequencing and assembly.</title>
        <authorList>
            <person name="Murik O."/>
            <person name="Treves H."/>
            <person name="Kedem I."/>
            <person name="Shotland Y."/>
            <person name="Kaplan A."/>
        </authorList>
    </citation>
    <scope>NUCLEOTIDE SEQUENCE</scope>
    <source>
        <strain evidence="7">1</strain>
    </source>
</reference>
<evidence type="ECO:0000313" key="8">
    <source>
        <dbReference type="Proteomes" id="UP001205105"/>
    </source>
</evidence>
<dbReference type="Pfam" id="PF03647">
    <property type="entry name" value="Tmemb_14"/>
    <property type="match status" value="1"/>
</dbReference>
<comment type="caution">
    <text evidence="7">The sequence shown here is derived from an EMBL/GenBank/DDBJ whole genome shotgun (WGS) entry which is preliminary data.</text>
</comment>
<evidence type="ECO:0000256" key="2">
    <source>
        <dbReference type="ARBA" id="ARBA00007590"/>
    </source>
</evidence>
<evidence type="ECO:0000256" key="4">
    <source>
        <dbReference type="ARBA" id="ARBA00022989"/>
    </source>
</evidence>